<dbReference type="GO" id="GO:0000981">
    <property type="term" value="F:DNA-binding transcription factor activity, RNA polymerase II-specific"/>
    <property type="evidence" value="ECO:0007669"/>
    <property type="project" value="InterPro"/>
</dbReference>
<comment type="caution">
    <text evidence="8">The sequence shown here is derived from an EMBL/GenBank/DDBJ whole genome shotgun (WGS) entry which is preliminary data.</text>
</comment>
<name>A0AAD6CQ23_9EURO</name>
<dbReference type="InterPro" id="IPR036864">
    <property type="entry name" value="Zn2-C6_fun-type_DNA-bd_sf"/>
</dbReference>
<protein>
    <recommendedName>
        <fullName evidence="7">Zn(2)-C6 fungal-type domain-containing protein</fullName>
    </recommendedName>
</protein>
<dbReference type="SUPFAM" id="SSF57701">
    <property type="entry name" value="Zn2/Cys6 DNA-binding domain"/>
    <property type="match status" value="1"/>
</dbReference>
<feature type="region of interest" description="Disordered" evidence="6">
    <location>
        <begin position="442"/>
        <end position="463"/>
    </location>
</feature>
<proteinExistence type="predicted"/>
<sequence length="623" mass="70491">MDSAGLPEGHTATRSIRPHSKMRTGCVECKRRRIKCDEGKPICTRCKHRPDKCRYEFKLSWTGGRPFKNRRQSESQSDSQSPPDALNASASTFGFPQDVPPDRRPSTVSSSSASSGEWMPEGQMPMGTSVLDLGNTHSLKYANRNHSQFIPSDVITDGDLIYTQESGLAERIPTTNAHQVTTLSQSLARRYPFKKRDGSNKDQYEHSDFKDFSPFTQRIHYALSNNPAQLSSSPESRFFLHHYISTTADVIFPLSLTGNPLREDLLQSAMSNPHLLNAFLACACSHYARRHEDMPIQMESSIAKFTNSALNGLRRAMLDPKQAGKLETISTALALCTSDVISGDLSTWRIHLSGANKLILSAFQSSSEDAKTPLQTFVIKWYALLDIFAGVSGLRKSSNPGGQYWSSNDDDVYIDEWTGYSLDLIPIISRIGRMARMQQKRTRVTTVNDDSEDEEVDTQLGEESMDEVRDMEDLIYSLYNRTAHPSLVNHLDPATRRRAVEMQCIHRAFLYTALLHLYRRVQDLPKHHTKAVYAVHMVIETIQMIPRESSSNILTLWPVFTVGCETDDLVQRNIIEQRISKMESFGMGNVETARQAMHAYWESGATERWDIFLENYPQDIVLF</sequence>
<dbReference type="Pfam" id="PF11951">
    <property type="entry name" value="Fungal_trans_2"/>
    <property type="match status" value="1"/>
</dbReference>
<feature type="compositionally biased region" description="Low complexity" evidence="6">
    <location>
        <begin position="74"/>
        <end position="84"/>
    </location>
</feature>
<keyword evidence="5" id="KW-0539">Nucleus</keyword>
<evidence type="ECO:0000313" key="8">
    <source>
        <dbReference type="EMBL" id="KAJ5526199.1"/>
    </source>
</evidence>
<feature type="domain" description="Zn(2)-C6 fungal-type" evidence="7">
    <location>
        <begin position="25"/>
        <end position="55"/>
    </location>
</feature>
<evidence type="ECO:0000313" key="9">
    <source>
        <dbReference type="Proteomes" id="UP001220324"/>
    </source>
</evidence>
<reference evidence="8 9" key="1">
    <citation type="journal article" date="2023" name="IMA Fungus">
        <title>Comparative genomic study of the Penicillium genus elucidates a diverse pangenome and 15 lateral gene transfer events.</title>
        <authorList>
            <person name="Petersen C."/>
            <person name="Sorensen T."/>
            <person name="Nielsen M.R."/>
            <person name="Sondergaard T.E."/>
            <person name="Sorensen J.L."/>
            <person name="Fitzpatrick D.A."/>
            <person name="Frisvad J.C."/>
            <person name="Nielsen K.L."/>
        </authorList>
    </citation>
    <scope>NUCLEOTIDE SEQUENCE [LARGE SCALE GENOMIC DNA]</scope>
    <source>
        <strain evidence="8 9">IBT 35679</strain>
    </source>
</reference>
<evidence type="ECO:0000256" key="4">
    <source>
        <dbReference type="ARBA" id="ARBA00023163"/>
    </source>
</evidence>
<dbReference type="SMART" id="SM00066">
    <property type="entry name" value="GAL4"/>
    <property type="match status" value="1"/>
</dbReference>
<dbReference type="InterPro" id="IPR001138">
    <property type="entry name" value="Zn2Cys6_DnaBD"/>
</dbReference>
<dbReference type="Gene3D" id="4.10.240.10">
    <property type="entry name" value="Zn(2)-C6 fungal-type DNA-binding domain"/>
    <property type="match status" value="1"/>
</dbReference>
<dbReference type="GO" id="GO:0008270">
    <property type="term" value="F:zinc ion binding"/>
    <property type="evidence" value="ECO:0007669"/>
    <property type="project" value="InterPro"/>
</dbReference>
<keyword evidence="4" id="KW-0804">Transcription</keyword>
<feature type="region of interest" description="Disordered" evidence="6">
    <location>
        <begin position="64"/>
        <end position="123"/>
    </location>
</feature>
<dbReference type="PROSITE" id="PS00463">
    <property type="entry name" value="ZN2_CY6_FUNGAL_1"/>
    <property type="match status" value="1"/>
</dbReference>
<dbReference type="EMBL" id="JAQIZZ010000008">
    <property type="protein sequence ID" value="KAJ5526199.1"/>
    <property type="molecule type" value="Genomic_DNA"/>
</dbReference>
<dbReference type="GO" id="GO:0045944">
    <property type="term" value="P:positive regulation of transcription by RNA polymerase II"/>
    <property type="evidence" value="ECO:0007669"/>
    <property type="project" value="TreeGrafter"/>
</dbReference>
<feature type="region of interest" description="Disordered" evidence="6">
    <location>
        <begin position="1"/>
        <end position="24"/>
    </location>
</feature>
<dbReference type="GO" id="GO:0005634">
    <property type="term" value="C:nucleus"/>
    <property type="evidence" value="ECO:0007669"/>
    <property type="project" value="UniProtKB-SubCell"/>
</dbReference>
<evidence type="ECO:0000256" key="5">
    <source>
        <dbReference type="ARBA" id="ARBA00023242"/>
    </source>
</evidence>
<organism evidence="8 9">
    <name type="scientific">Penicillium frequentans</name>
    <dbReference type="NCBI Taxonomy" id="3151616"/>
    <lineage>
        <taxon>Eukaryota</taxon>
        <taxon>Fungi</taxon>
        <taxon>Dikarya</taxon>
        <taxon>Ascomycota</taxon>
        <taxon>Pezizomycotina</taxon>
        <taxon>Eurotiomycetes</taxon>
        <taxon>Eurotiomycetidae</taxon>
        <taxon>Eurotiales</taxon>
        <taxon>Aspergillaceae</taxon>
        <taxon>Penicillium</taxon>
    </lineage>
</organism>
<dbReference type="PROSITE" id="PS50048">
    <property type="entry name" value="ZN2_CY6_FUNGAL_2"/>
    <property type="match status" value="1"/>
</dbReference>
<evidence type="ECO:0000256" key="1">
    <source>
        <dbReference type="ARBA" id="ARBA00004123"/>
    </source>
</evidence>
<dbReference type="PANTHER" id="PTHR37534:SF43">
    <property type="entry name" value="FINGER DOMAIN PROTEIN, PUTATIVE (AFU_ORTHOLOGUE AFUA_1G01850)-RELATED"/>
    <property type="match status" value="1"/>
</dbReference>
<dbReference type="Proteomes" id="UP001220324">
    <property type="component" value="Unassembled WGS sequence"/>
</dbReference>
<keyword evidence="3" id="KW-0238">DNA-binding</keyword>
<keyword evidence="2" id="KW-0805">Transcription regulation</keyword>
<evidence type="ECO:0000259" key="7">
    <source>
        <dbReference type="PROSITE" id="PS50048"/>
    </source>
</evidence>
<dbReference type="AlphaFoldDB" id="A0AAD6CQ23"/>
<gene>
    <name evidence="8" type="ORF">N7494_012849</name>
</gene>
<dbReference type="CDD" id="cd00067">
    <property type="entry name" value="GAL4"/>
    <property type="match status" value="1"/>
</dbReference>
<keyword evidence="9" id="KW-1185">Reference proteome</keyword>
<dbReference type="GO" id="GO:0000976">
    <property type="term" value="F:transcription cis-regulatory region binding"/>
    <property type="evidence" value="ECO:0007669"/>
    <property type="project" value="TreeGrafter"/>
</dbReference>
<dbReference type="PANTHER" id="PTHR37534">
    <property type="entry name" value="TRANSCRIPTIONAL ACTIVATOR PROTEIN UGA3"/>
    <property type="match status" value="1"/>
</dbReference>
<accession>A0AAD6CQ23</accession>
<evidence type="ECO:0000256" key="3">
    <source>
        <dbReference type="ARBA" id="ARBA00023125"/>
    </source>
</evidence>
<dbReference type="Pfam" id="PF00172">
    <property type="entry name" value="Zn_clus"/>
    <property type="match status" value="1"/>
</dbReference>
<feature type="compositionally biased region" description="Low complexity" evidence="6">
    <location>
        <begin position="106"/>
        <end position="115"/>
    </location>
</feature>
<comment type="subcellular location">
    <subcellularLocation>
        <location evidence="1">Nucleus</location>
    </subcellularLocation>
</comment>
<evidence type="ECO:0000256" key="2">
    <source>
        <dbReference type="ARBA" id="ARBA00023015"/>
    </source>
</evidence>
<evidence type="ECO:0000256" key="6">
    <source>
        <dbReference type="SAM" id="MobiDB-lite"/>
    </source>
</evidence>
<dbReference type="InterPro" id="IPR021858">
    <property type="entry name" value="Fun_TF"/>
</dbReference>